<evidence type="ECO:0000313" key="3">
    <source>
        <dbReference type="EMBL" id="PKX90847.1"/>
    </source>
</evidence>
<name>A0A2I1BZP3_ASPN1</name>
<dbReference type="EMBL" id="MSZS01000007">
    <property type="protein sequence ID" value="PKX90847.1"/>
    <property type="molecule type" value="Genomic_DNA"/>
</dbReference>
<evidence type="ECO:0000259" key="2">
    <source>
        <dbReference type="Pfam" id="PF24864"/>
    </source>
</evidence>
<dbReference type="PANTHER" id="PTHR38790:SF8">
    <property type="entry name" value="F-BOX DOMAIN-CONTAINING PROTEIN"/>
    <property type="match status" value="1"/>
</dbReference>
<sequence>MAKPKQQNRDQQGGREYRFGRGRGGRPNQSHFNSHDTVDNNCRFPAKSSEPSASCGRGGYRNVSSGGRKHGICKPGDSQKPGIASTGNVKASVPNALTSKTSNAISNVYQTGSSNRDGKSFTKVFESEQTASDSYLAYPASSSKPKPEADRVLLPQSLQFVPTKKSFYQRPGRDASAIVRDTLPAKLSAFQRLPSELRWRIYELTFDVHRVEVVRLRDKNPENNIKRVHYRLYHRQLRPRDPRTHAAPSSEGRFTCPALPIALLITCRSIYRDTLCLFYSRMQFIFNTTRTVMRFLKITSKEAQMAIQHIELNHTMYSEPALLNFRWYKCMSDMAWYNACDDLTVYCKALRVLHIDMNIRDWPISLQVGERWSLPLLAFARYGPRLDWVDIRLHMGSFKKDQLEKVAREIEEQIMGPTAFQIREDERLARELAGPVKAKVLRLVF</sequence>
<reference evidence="4" key="1">
    <citation type="journal article" date="2018" name="Proc. Natl. Acad. Sci. U.S.A.">
        <title>Linking secondary metabolites to gene clusters through genome sequencing of six diverse Aspergillus species.</title>
        <authorList>
            <person name="Kaerboelling I."/>
            <person name="Vesth T.C."/>
            <person name="Frisvad J.C."/>
            <person name="Nybo J.L."/>
            <person name="Theobald S."/>
            <person name="Kuo A."/>
            <person name="Bowyer P."/>
            <person name="Matsuda Y."/>
            <person name="Mondo S."/>
            <person name="Lyhne E.K."/>
            <person name="Kogle M.E."/>
            <person name="Clum A."/>
            <person name="Lipzen A."/>
            <person name="Salamov A."/>
            <person name="Ngan C.Y."/>
            <person name="Daum C."/>
            <person name="Chiniquy J."/>
            <person name="Barry K."/>
            <person name="LaButti K."/>
            <person name="Haridas S."/>
            <person name="Simmons B.A."/>
            <person name="Magnuson J.K."/>
            <person name="Mortensen U.H."/>
            <person name="Larsen T.O."/>
            <person name="Grigoriev I.V."/>
            <person name="Baker S.E."/>
            <person name="Andersen M.R."/>
        </authorList>
    </citation>
    <scope>NUCLEOTIDE SEQUENCE [LARGE SCALE GENOMIC DNA]</scope>
    <source>
        <strain evidence="4">IBT 16806</strain>
    </source>
</reference>
<dbReference type="Pfam" id="PF24864">
    <property type="entry name" value="DUF7730"/>
    <property type="match status" value="1"/>
</dbReference>
<feature type="domain" description="DUF7730" evidence="2">
    <location>
        <begin position="190"/>
        <end position="357"/>
    </location>
</feature>
<dbReference type="InterPro" id="IPR056632">
    <property type="entry name" value="DUF7730"/>
</dbReference>
<dbReference type="GeneID" id="36538195"/>
<proteinExistence type="predicted"/>
<evidence type="ECO:0000256" key="1">
    <source>
        <dbReference type="SAM" id="MobiDB-lite"/>
    </source>
</evidence>
<feature type="region of interest" description="Disordered" evidence="1">
    <location>
        <begin position="1"/>
        <end position="89"/>
    </location>
</feature>
<dbReference type="STRING" id="1392255.A0A2I1BZP3"/>
<dbReference type="VEuPathDB" id="FungiDB:P174DRAFT_494501"/>
<dbReference type="Proteomes" id="UP000234474">
    <property type="component" value="Unassembled WGS sequence"/>
</dbReference>
<gene>
    <name evidence="3" type="ORF">P174DRAFT_494501</name>
</gene>
<dbReference type="PANTHER" id="PTHR38790">
    <property type="entry name" value="2EXR DOMAIN-CONTAINING PROTEIN-RELATED"/>
    <property type="match status" value="1"/>
</dbReference>
<keyword evidence="4" id="KW-1185">Reference proteome</keyword>
<accession>A0A2I1BZP3</accession>
<comment type="caution">
    <text evidence="3">The sequence shown here is derived from an EMBL/GenBank/DDBJ whole genome shotgun (WGS) entry which is preliminary data.</text>
</comment>
<evidence type="ECO:0000313" key="4">
    <source>
        <dbReference type="Proteomes" id="UP000234474"/>
    </source>
</evidence>
<dbReference type="RefSeq" id="XP_024679442.1">
    <property type="nucleotide sequence ID" value="XM_024830858.1"/>
</dbReference>
<dbReference type="OrthoDB" id="4757095at2759"/>
<organism evidence="3 4">
    <name type="scientific">Aspergillus novofumigatus (strain IBT 16806)</name>
    <dbReference type="NCBI Taxonomy" id="1392255"/>
    <lineage>
        <taxon>Eukaryota</taxon>
        <taxon>Fungi</taxon>
        <taxon>Dikarya</taxon>
        <taxon>Ascomycota</taxon>
        <taxon>Pezizomycotina</taxon>
        <taxon>Eurotiomycetes</taxon>
        <taxon>Eurotiomycetidae</taxon>
        <taxon>Eurotiales</taxon>
        <taxon>Aspergillaceae</taxon>
        <taxon>Aspergillus</taxon>
        <taxon>Aspergillus subgen. Fumigati</taxon>
    </lineage>
</organism>
<dbReference type="AlphaFoldDB" id="A0A2I1BZP3"/>
<protein>
    <recommendedName>
        <fullName evidence="2">DUF7730 domain-containing protein</fullName>
    </recommendedName>
</protein>